<evidence type="ECO:0000313" key="3">
    <source>
        <dbReference type="EMBL" id="AUN97127.1"/>
    </source>
</evidence>
<evidence type="ECO:0000256" key="2">
    <source>
        <dbReference type="ARBA" id="ARBA00022801"/>
    </source>
</evidence>
<dbReference type="KEGG" id="bsto:C0V70_03185"/>
<dbReference type="Gene3D" id="3.10.129.10">
    <property type="entry name" value="Hotdog Thioesterase"/>
    <property type="match status" value="1"/>
</dbReference>
<keyword evidence="2" id="KW-0378">Hydrolase</keyword>
<name>A0A2K9NNQ3_BACTC</name>
<dbReference type="GO" id="GO:0006637">
    <property type="term" value="P:acyl-CoA metabolic process"/>
    <property type="evidence" value="ECO:0007669"/>
    <property type="project" value="TreeGrafter"/>
</dbReference>
<keyword evidence="4" id="KW-1185">Reference proteome</keyword>
<accession>A0A2K9NNQ3</accession>
<protein>
    <submittedName>
        <fullName evidence="3">Acyl-CoA thioesterase</fullName>
    </submittedName>
</protein>
<sequence length="136" mass="15120">MTEPFSLSALISAKIENSITKQTKAIFPDVTNHYETLFGGTALSWMDEIAFICATRFSRLRVVTVSTDRIDFKRPIPAGKIAELVAKVKRVGETSLVVGVEMFTEDMYGEGRELAVRGDFTFVAIDENKRPTKVLA</sequence>
<dbReference type="PANTHER" id="PTHR11049">
    <property type="entry name" value="ACYL COENZYME A THIOESTER HYDROLASE"/>
    <property type="match status" value="1"/>
</dbReference>
<evidence type="ECO:0000256" key="1">
    <source>
        <dbReference type="ARBA" id="ARBA00010458"/>
    </source>
</evidence>
<evidence type="ECO:0000313" key="4">
    <source>
        <dbReference type="Proteomes" id="UP000235584"/>
    </source>
</evidence>
<dbReference type="CDD" id="cd03442">
    <property type="entry name" value="BFIT_BACH"/>
    <property type="match status" value="1"/>
</dbReference>
<dbReference type="GO" id="GO:0052816">
    <property type="term" value="F:long-chain fatty acyl-CoA hydrolase activity"/>
    <property type="evidence" value="ECO:0007669"/>
    <property type="project" value="TreeGrafter"/>
</dbReference>
<organism evidence="3 4">
    <name type="scientific">Bacteriovorax stolpii</name>
    <name type="common">Bdellovibrio stolpii</name>
    <dbReference type="NCBI Taxonomy" id="960"/>
    <lineage>
        <taxon>Bacteria</taxon>
        <taxon>Pseudomonadati</taxon>
        <taxon>Bdellovibrionota</taxon>
        <taxon>Bacteriovoracia</taxon>
        <taxon>Bacteriovoracales</taxon>
        <taxon>Bacteriovoracaceae</taxon>
        <taxon>Bacteriovorax</taxon>
    </lineage>
</organism>
<dbReference type="GO" id="GO:0009062">
    <property type="term" value="P:fatty acid catabolic process"/>
    <property type="evidence" value="ECO:0007669"/>
    <property type="project" value="TreeGrafter"/>
</dbReference>
<dbReference type="Proteomes" id="UP000235584">
    <property type="component" value="Chromosome"/>
</dbReference>
<dbReference type="SUPFAM" id="SSF54637">
    <property type="entry name" value="Thioesterase/thiol ester dehydrase-isomerase"/>
    <property type="match status" value="1"/>
</dbReference>
<dbReference type="AlphaFoldDB" id="A0A2K9NNQ3"/>
<gene>
    <name evidence="3" type="ORF">C0V70_03185</name>
</gene>
<dbReference type="Pfam" id="PF03061">
    <property type="entry name" value="4HBT"/>
    <property type="match status" value="1"/>
</dbReference>
<proteinExistence type="inferred from homology"/>
<reference evidence="3 4" key="1">
    <citation type="submission" date="2018-01" db="EMBL/GenBank/DDBJ databases">
        <title>Complete genome sequence of Bacteriovorax stolpii DSM12778.</title>
        <authorList>
            <person name="Tang B."/>
            <person name="Chang J."/>
        </authorList>
    </citation>
    <scope>NUCLEOTIDE SEQUENCE [LARGE SCALE GENOMIC DNA]</scope>
    <source>
        <strain evidence="3 4">DSM 12778</strain>
    </source>
</reference>
<dbReference type="InterPro" id="IPR033120">
    <property type="entry name" value="HOTDOG_ACOT"/>
</dbReference>
<comment type="similarity">
    <text evidence="1">Belongs to the acyl coenzyme A hydrolase family.</text>
</comment>
<dbReference type="InterPro" id="IPR006683">
    <property type="entry name" value="Thioestr_dom"/>
</dbReference>
<dbReference type="RefSeq" id="WP_102242422.1">
    <property type="nucleotide sequence ID" value="NZ_CP025704.1"/>
</dbReference>
<dbReference type="PANTHER" id="PTHR11049:SF24">
    <property type="entry name" value="CYTOSOLIC ACYL COENZYME A THIOESTER HYDROLASE"/>
    <property type="match status" value="1"/>
</dbReference>
<dbReference type="EMBL" id="CP025704">
    <property type="protein sequence ID" value="AUN97127.1"/>
    <property type="molecule type" value="Genomic_DNA"/>
</dbReference>
<dbReference type="InterPro" id="IPR029069">
    <property type="entry name" value="HotDog_dom_sf"/>
</dbReference>
<dbReference type="PROSITE" id="PS51770">
    <property type="entry name" value="HOTDOG_ACOT"/>
    <property type="match status" value="1"/>
</dbReference>
<dbReference type="GO" id="GO:0005829">
    <property type="term" value="C:cytosol"/>
    <property type="evidence" value="ECO:0007669"/>
    <property type="project" value="TreeGrafter"/>
</dbReference>
<dbReference type="InterPro" id="IPR040170">
    <property type="entry name" value="Cytosol_ACT"/>
</dbReference>